<dbReference type="AlphaFoldDB" id="A0A1V2U9F0"/>
<protein>
    <submittedName>
        <fullName evidence="1">Uncharacterized protein</fullName>
    </submittedName>
</protein>
<comment type="caution">
    <text evidence="1">The sequence shown here is derived from an EMBL/GenBank/DDBJ whole genome shotgun (WGS) entry which is preliminary data.</text>
</comment>
<dbReference type="STRING" id="53346.A5802_001386"/>
<feature type="non-terminal residue" evidence="1">
    <location>
        <position position="1"/>
    </location>
</feature>
<reference evidence="1 2" key="1">
    <citation type="submission" date="2016-12" db="EMBL/GenBank/DDBJ databases">
        <authorList>
            <person name="Song W.-J."/>
            <person name="Kurnit D.M."/>
        </authorList>
    </citation>
    <scope>NUCLEOTIDE SEQUENCE [LARGE SCALE GENOMIC DNA]</scope>
    <source>
        <strain evidence="1 2">CGB1038-1_S1</strain>
    </source>
</reference>
<sequence>VSTSQYVKDGYTWINESELGQALMVLGFTYASYKVLTTTGVKQVENGKIEDVSGIEFNSKTKLEVHFSKHGSEIQQALNKNHYSIVEYLRDANHVIKEGQFVPEMNGYIKLVGGEGSAKYAFVGLDRTTGNITTLHLKSVKELIKKAPSLGLK</sequence>
<dbReference type="Proteomes" id="UP000189299">
    <property type="component" value="Unassembled WGS sequence"/>
</dbReference>
<evidence type="ECO:0000313" key="2">
    <source>
        <dbReference type="Proteomes" id="UP000189299"/>
    </source>
</evidence>
<accession>A0A1V2U9F0</accession>
<dbReference type="EMBL" id="MSTR01000031">
    <property type="protein sequence ID" value="ONN39880.1"/>
    <property type="molecule type" value="Genomic_DNA"/>
</dbReference>
<proteinExistence type="predicted"/>
<gene>
    <name evidence="1" type="ORF">BTN92_15995</name>
</gene>
<evidence type="ECO:0000313" key="1">
    <source>
        <dbReference type="EMBL" id="ONN39880.1"/>
    </source>
</evidence>
<organism evidence="1 2">
    <name type="scientific">Enterococcus mundtii</name>
    <dbReference type="NCBI Taxonomy" id="53346"/>
    <lineage>
        <taxon>Bacteria</taxon>
        <taxon>Bacillati</taxon>
        <taxon>Bacillota</taxon>
        <taxon>Bacilli</taxon>
        <taxon>Lactobacillales</taxon>
        <taxon>Enterococcaceae</taxon>
        <taxon>Enterococcus</taxon>
    </lineage>
</organism>
<name>A0A1V2U9F0_ENTMU</name>